<dbReference type="Proteomes" id="UP001431776">
    <property type="component" value="Unassembled WGS sequence"/>
</dbReference>
<feature type="domain" description="Gamma-glutamylcyclotransferase AIG2-like" evidence="3">
    <location>
        <begin position="8"/>
        <end position="117"/>
    </location>
</feature>
<dbReference type="Gene3D" id="3.10.490.10">
    <property type="entry name" value="Gamma-glutamyl cyclotransferase-like"/>
    <property type="match status" value="1"/>
</dbReference>
<dbReference type="EMBL" id="JASCXX010000008">
    <property type="protein sequence ID" value="MDI6449089.1"/>
    <property type="molecule type" value="Genomic_DNA"/>
</dbReference>
<evidence type="ECO:0000256" key="2">
    <source>
        <dbReference type="ARBA" id="ARBA00030602"/>
    </source>
</evidence>
<keyword evidence="5" id="KW-1185">Reference proteome</keyword>
<dbReference type="SUPFAM" id="SSF110857">
    <property type="entry name" value="Gamma-glutamyl cyclotransferase-like"/>
    <property type="match status" value="1"/>
</dbReference>
<name>A0AAW6TZF1_9BACT</name>
<accession>A0AAW6TZF1</accession>
<evidence type="ECO:0000313" key="5">
    <source>
        <dbReference type="Proteomes" id="UP001431776"/>
    </source>
</evidence>
<dbReference type="PANTHER" id="PTHR31544">
    <property type="entry name" value="AIG2-LIKE PROTEIN D"/>
    <property type="match status" value="1"/>
</dbReference>
<evidence type="ECO:0000313" key="4">
    <source>
        <dbReference type="EMBL" id="MDI6449089.1"/>
    </source>
</evidence>
<dbReference type="InterPro" id="IPR036568">
    <property type="entry name" value="GGCT-like_sf"/>
</dbReference>
<dbReference type="InterPro" id="IPR045038">
    <property type="entry name" value="AIG2-like"/>
</dbReference>
<reference evidence="4" key="1">
    <citation type="submission" date="2023-05" db="EMBL/GenBank/DDBJ databases">
        <title>Anaerotaeda fermentans gen. nov., sp. nov., a novel anaerobic planctomycete of the new family within the order Sedimentisphaerales isolated from Taman Peninsula, Russia.</title>
        <authorList>
            <person name="Khomyakova M.A."/>
            <person name="Merkel A.Y."/>
            <person name="Slobodkin A.I."/>
        </authorList>
    </citation>
    <scope>NUCLEOTIDE SEQUENCE</scope>
    <source>
        <strain evidence="4">M17dextr</strain>
    </source>
</reference>
<evidence type="ECO:0000256" key="1">
    <source>
        <dbReference type="ARBA" id="ARBA00022679"/>
    </source>
</evidence>
<dbReference type="PANTHER" id="PTHR31544:SF2">
    <property type="entry name" value="AIG2-LIKE PROTEIN D"/>
    <property type="match status" value="1"/>
</dbReference>
<gene>
    <name evidence="4" type="ORF">QJ522_08540</name>
</gene>
<comment type="caution">
    <text evidence="4">The sequence shown here is derived from an EMBL/GenBank/DDBJ whole genome shotgun (WGS) entry which is preliminary data.</text>
</comment>
<dbReference type="CDD" id="cd06661">
    <property type="entry name" value="GGCT_like"/>
    <property type="match status" value="1"/>
</dbReference>
<dbReference type="RefSeq" id="WP_349244497.1">
    <property type="nucleotide sequence ID" value="NZ_JASCXX010000008.1"/>
</dbReference>
<keyword evidence="1" id="KW-0808">Transferase</keyword>
<evidence type="ECO:0000259" key="3">
    <source>
        <dbReference type="Pfam" id="PF06094"/>
    </source>
</evidence>
<dbReference type="InterPro" id="IPR013024">
    <property type="entry name" value="GGCT-like"/>
</dbReference>
<dbReference type="GO" id="GO:0016740">
    <property type="term" value="F:transferase activity"/>
    <property type="evidence" value="ECO:0007669"/>
    <property type="project" value="UniProtKB-KW"/>
</dbReference>
<dbReference type="InterPro" id="IPR009288">
    <property type="entry name" value="AIG2-like_dom"/>
</dbReference>
<proteinExistence type="predicted"/>
<dbReference type="Pfam" id="PF06094">
    <property type="entry name" value="GGACT"/>
    <property type="match status" value="1"/>
</dbReference>
<dbReference type="AlphaFoldDB" id="A0AAW6TZF1"/>
<protein>
    <recommendedName>
        <fullName evidence="2">Putative gamma-glutamylcyclotransferase</fullName>
    </recommendedName>
</protein>
<organism evidence="4 5">
    <name type="scientific">Anaerobaca lacustris</name>
    <dbReference type="NCBI Taxonomy" id="3044600"/>
    <lineage>
        <taxon>Bacteria</taxon>
        <taxon>Pseudomonadati</taxon>
        <taxon>Planctomycetota</taxon>
        <taxon>Phycisphaerae</taxon>
        <taxon>Sedimentisphaerales</taxon>
        <taxon>Anaerobacaceae</taxon>
        <taxon>Anaerobaca</taxon>
    </lineage>
</organism>
<sequence length="645" mass="74233">MHERKVNLFVYGSLRDSRVFQSVGGLAFTRKPSKIDDKTLFAEPAFLPGHRRVSPDNVYYYAVKAPDARIEGLVIYDVPASTMTGVDRYEGKRYRRETVHVYTAHGKVEAQAYLVTPESMRKHFGDRFHVNLIHELWLRKRINRFLRKHTRPGERTADAEIERQAERELLGTTERDLVMTHYQTDAMSDYYLEHELDRPRPSIRPLLSEPEAVPYLRSYLALVLRQVLLNQFDEQIQSRYRYDLEHMRTSERYFARSVSLLAALRMINASRNAVDLIVQRGLAMPCERFDLIDYVKYAVRAARSIFDSRVAEANLGRIRSNLQPGLVPLGFELELSNLGPDAVEPRLSVSKASDPVYGGFRYFYDFCLDVLCWKLGGYIDDHTGSGQRRRSSGFLEVAPGRLSIAGELSRPATSDPWLLNQLIHELVGFFEVRPHSLHLSFQLFKSRIEEQNVLPIGFVKCLLALGGGSERKPGGLWVSRMGHDEIMQDRLGHELVFARRSRRNWYLGRDDIGDKAPVQATTYIQQYKFIRLERRANYEPLILCLKGLQLALNPGDYLSAEQLRSSARLRRQYEQLRVWAAEPTQISPQVIGKFLNAAQHGLMIERHRKPAHRLHYIEWALSAIATQLGMFNQQVKKPAPGPADR</sequence>